<dbReference type="InterPro" id="IPR036388">
    <property type="entry name" value="WH-like_DNA-bd_sf"/>
</dbReference>
<dbReference type="RefSeq" id="WP_179750286.1">
    <property type="nucleotide sequence ID" value="NZ_JACCBU010000001.1"/>
</dbReference>
<dbReference type="PANTHER" id="PTHR33164:SF99">
    <property type="entry name" value="MARR FAMILY REGULATORY PROTEIN"/>
    <property type="match status" value="1"/>
</dbReference>
<sequence>MDDVPWLDQRERDCWVALVNIAMRLESTLDTQLSKDSGLRMVDYYVLAMLSESRDLTLTMGELAARSNSSPSRMSHVVKRLEARGWVRRSPSEVDGRGTLASLTDSGLETIKAAAPDHVRHVRRLVFDALAPEDLEPLTAGLSKIAERVTPPLARRSVADSQAAEPA</sequence>
<feature type="domain" description="HTH marR-type" evidence="1">
    <location>
        <begin position="11"/>
        <end position="147"/>
    </location>
</feature>
<dbReference type="InterPro" id="IPR039422">
    <property type="entry name" value="MarR/SlyA-like"/>
</dbReference>
<dbReference type="Pfam" id="PF12802">
    <property type="entry name" value="MarR_2"/>
    <property type="match status" value="1"/>
</dbReference>
<keyword evidence="2" id="KW-0238">DNA-binding</keyword>
<dbReference type="InterPro" id="IPR036390">
    <property type="entry name" value="WH_DNA-bd_sf"/>
</dbReference>
<name>A0A7Y9I5U8_9ACTN</name>
<evidence type="ECO:0000313" key="3">
    <source>
        <dbReference type="Proteomes" id="UP000569914"/>
    </source>
</evidence>
<reference evidence="2 3" key="1">
    <citation type="submission" date="2020-07" db="EMBL/GenBank/DDBJ databases">
        <title>Sequencing the genomes of 1000 actinobacteria strains.</title>
        <authorList>
            <person name="Klenk H.-P."/>
        </authorList>
    </citation>
    <scope>NUCLEOTIDE SEQUENCE [LARGE SCALE GENOMIC DNA]</scope>
    <source>
        <strain evidence="2 3">DSM 22083</strain>
    </source>
</reference>
<dbReference type="SUPFAM" id="SSF46785">
    <property type="entry name" value="Winged helix' DNA-binding domain"/>
    <property type="match status" value="1"/>
</dbReference>
<protein>
    <submittedName>
        <fullName evidence="2">DNA-binding MarR family transcriptional regulator</fullName>
    </submittedName>
</protein>
<dbReference type="AlphaFoldDB" id="A0A7Y9I5U8"/>
<dbReference type="GO" id="GO:0006950">
    <property type="term" value="P:response to stress"/>
    <property type="evidence" value="ECO:0007669"/>
    <property type="project" value="TreeGrafter"/>
</dbReference>
<evidence type="ECO:0000313" key="2">
    <source>
        <dbReference type="EMBL" id="NYE70658.1"/>
    </source>
</evidence>
<dbReference type="InterPro" id="IPR000835">
    <property type="entry name" value="HTH_MarR-typ"/>
</dbReference>
<accession>A0A7Y9I5U8</accession>
<dbReference type="GO" id="GO:0003677">
    <property type="term" value="F:DNA binding"/>
    <property type="evidence" value="ECO:0007669"/>
    <property type="project" value="UniProtKB-KW"/>
</dbReference>
<keyword evidence="3" id="KW-1185">Reference proteome</keyword>
<evidence type="ECO:0000259" key="1">
    <source>
        <dbReference type="PROSITE" id="PS50995"/>
    </source>
</evidence>
<organism evidence="2 3">
    <name type="scientific">Microlunatus parietis</name>
    <dbReference type="NCBI Taxonomy" id="682979"/>
    <lineage>
        <taxon>Bacteria</taxon>
        <taxon>Bacillati</taxon>
        <taxon>Actinomycetota</taxon>
        <taxon>Actinomycetes</taxon>
        <taxon>Propionibacteriales</taxon>
        <taxon>Propionibacteriaceae</taxon>
        <taxon>Microlunatus</taxon>
    </lineage>
</organism>
<dbReference type="Proteomes" id="UP000569914">
    <property type="component" value="Unassembled WGS sequence"/>
</dbReference>
<dbReference type="Gene3D" id="1.10.10.10">
    <property type="entry name" value="Winged helix-like DNA-binding domain superfamily/Winged helix DNA-binding domain"/>
    <property type="match status" value="1"/>
</dbReference>
<dbReference type="SMART" id="SM00347">
    <property type="entry name" value="HTH_MARR"/>
    <property type="match status" value="1"/>
</dbReference>
<dbReference type="PROSITE" id="PS50995">
    <property type="entry name" value="HTH_MARR_2"/>
    <property type="match status" value="1"/>
</dbReference>
<gene>
    <name evidence="2" type="ORF">BKA15_001987</name>
</gene>
<dbReference type="GO" id="GO:0003700">
    <property type="term" value="F:DNA-binding transcription factor activity"/>
    <property type="evidence" value="ECO:0007669"/>
    <property type="project" value="InterPro"/>
</dbReference>
<proteinExistence type="predicted"/>
<dbReference type="PANTHER" id="PTHR33164">
    <property type="entry name" value="TRANSCRIPTIONAL REGULATOR, MARR FAMILY"/>
    <property type="match status" value="1"/>
</dbReference>
<dbReference type="EMBL" id="JACCBU010000001">
    <property type="protein sequence ID" value="NYE70658.1"/>
    <property type="molecule type" value="Genomic_DNA"/>
</dbReference>
<comment type="caution">
    <text evidence="2">The sequence shown here is derived from an EMBL/GenBank/DDBJ whole genome shotgun (WGS) entry which is preliminary data.</text>
</comment>